<comment type="caution">
    <text evidence="2">The sequence shown here is derived from an EMBL/GenBank/DDBJ whole genome shotgun (WGS) entry which is preliminary data.</text>
</comment>
<evidence type="ECO:0000313" key="2">
    <source>
        <dbReference type="EMBL" id="MDU0355828.1"/>
    </source>
</evidence>
<feature type="chain" id="PRO_5045411163" evidence="1">
    <location>
        <begin position="20"/>
        <end position="214"/>
    </location>
</feature>
<gene>
    <name evidence="2" type="ORF">RS130_19790</name>
</gene>
<keyword evidence="3" id="KW-1185">Reference proteome</keyword>
<organism evidence="2 3">
    <name type="scientific">Paraglaciecola aquimarina</name>
    <dbReference type="NCBI Taxonomy" id="1235557"/>
    <lineage>
        <taxon>Bacteria</taxon>
        <taxon>Pseudomonadati</taxon>
        <taxon>Pseudomonadota</taxon>
        <taxon>Gammaproteobacteria</taxon>
        <taxon>Alteromonadales</taxon>
        <taxon>Alteromonadaceae</taxon>
        <taxon>Paraglaciecola</taxon>
    </lineage>
</organism>
<evidence type="ECO:0000256" key="1">
    <source>
        <dbReference type="SAM" id="SignalP"/>
    </source>
</evidence>
<reference evidence="2 3" key="1">
    <citation type="submission" date="2023-10" db="EMBL/GenBank/DDBJ databases">
        <title>Glaciecola aquimarina strain GGW-M5 nov., isolated from a coastal seawater.</title>
        <authorList>
            <person name="Bayburt H."/>
            <person name="Kim J.M."/>
            <person name="Choi B.J."/>
            <person name="Jeon C.O."/>
        </authorList>
    </citation>
    <scope>NUCLEOTIDE SEQUENCE [LARGE SCALE GENOMIC DNA]</scope>
    <source>
        <strain evidence="2 3">KCTC 32108</strain>
    </source>
</reference>
<dbReference type="Proteomes" id="UP001247805">
    <property type="component" value="Unassembled WGS sequence"/>
</dbReference>
<sequence length="214" mass="24083">MYRILCVFVLLFSGSNSFSKEIMVNVSALNGASVSNVVVYLQPSVKQQSTPPSDVAIMDQIDTQFSPHILAIQKNALVKFPNSDSIKHHVYSFSAAKTFELQLYKDLQADPLLFSKEGVVELGCNVHDWMLGYIFIVDSPYFAKSDKNGNVRIDVPLGDYTLKVWSPLIQDDLDTLSTQLKVSDNTKMQKITLKKALLPNLIEYESSDEFQDYD</sequence>
<accession>A0ABU3T0P6</accession>
<proteinExistence type="predicted"/>
<keyword evidence="1" id="KW-0732">Signal</keyword>
<dbReference type="InterPro" id="IPR008972">
    <property type="entry name" value="Cupredoxin"/>
</dbReference>
<dbReference type="SUPFAM" id="SSF49503">
    <property type="entry name" value="Cupredoxins"/>
    <property type="match status" value="1"/>
</dbReference>
<dbReference type="EMBL" id="JAWDIO010000002">
    <property type="protein sequence ID" value="MDU0355828.1"/>
    <property type="molecule type" value="Genomic_DNA"/>
</dbReference>
<feature type="signal peptide" evidence="1">
    <location>
        <begin position="1"/>
        <end position="19"/>
    </location>
</feature>
<evidence type="ECO:0000313" key="3">
    <source>
        <dbReference type="Proteomes" id="UP001247805"/>
    </source>
</evidence>
<protein>
    <submittedName>
        <fullName evidence="2">Methylamine utilization protein</fullName>
    </submittedName>
</protein>
<dbReference type="RefSeq" id="WP_316027348.1">
    <property type="nucleotide sequence ID" value="NZ_JAWDIO010000002.1"/>
</dbReference>
<name>A0ABU3T0P6_9ALTE</name>
<dbReference type="Gene3D" id="2.60.40.420">
    <property type="entry name" value="Cupredoxins - blue copper proteins"/>
    <property type="match status" value="1"/>
</dbReference>